<proteinExistence type="inferred from homology"/>
<dbReference type="RefSeq" id="WP_084953983.1">
    <property type="nucleotide sequence ID" value="NZ_MZZM01000042.1"/>
</dbReference>
<accession>A0A1X0XJC8</accession>
<dbReference type="PANTHER" id="PTHR22946:SF0">
    <property type="entry name" value="DIENELACTONE HYDROLASE DOMAIN-CONTAINING PROTEIN"/>
    <property type="match status" value="1"/>
</dbReference>
<evidence type="ECO:0000313" key="4">
    <source>
        <dbReference type="Proteomes" id="UP000193040"/>
    </source>
</evidence>
<gene>
    <name evidence="3" type="ORF">B5M45_29775</name>
</gene>
<dbReference type="AlphaFoldDB" id="A0A1X0XJC8"/>
<dbReference type="Pfam" id="PF01738">
    <property type="entry name" value="DLH"/>
    <property type="match status" value="1"/>
</dbReference>
<evidence type="ECO:0000259" key="2">
    <source>
        <dbReference type="Pfam" id="PF01738"/>
    </source>
</evidence>
<reference evidence="3 4" key="1">
    <citation type="submission" date="2017-03" db="EMBL/GenBank/DDBJ databases">
        <title>Genomic insights into Mycobacterium simiae human colonization.</title>
        <authorList>
            <person name="Steffani J.L."/>
            <person name="Brunck M.E."/>
            <person name="Cruz E."/>
            <person name="Montiel R."/>
            <person name="Barona F."/>
        </authorList>
    </citation>
    <scope>NUCLEOTIDE SEQUENCE [LARGE SCALE GENOMIC DNA]</scope>
    <source>
        <strain evidence="3 4">MsiGto</strain>
    </source>
</reference>
<evidence type="ECO:0000256" key="1">
    <source>
        <dbReference type="ARBA" id="ARBA00008645"/>
    </source>
</evidence>
<keyword evidence="4" id="KW-1185">Reference proteome</keyword>
<comment type="caution">
    <text evidence="3">The sequence shown here is derived from an EMBL/GenBank/DDBJ whole genome shotgun (WGS) entry which is preliminary data.</text>
</comment>
<dbReference type="Gene3D" id="3.40.50.1820">
    <property type="entry name" value="alpha/beta hydrolase"/>
    <property type="match status" value="1"/>
</dbReference>
<dbReference type="EMBL" id="MZZM01000042">
    <property type="protein sequence ID" value="ORJ53002.1"/>
    <property type="molecule type" value="Genomic_DNA"/>
</dbReference>
<dbReference type="SUPFAM" id="SSF53474">
    <property type="entry name" value="alpha/beta-Hydrolases"/>
    <property type="match status" value="1"/>
</dbReference>
<name>A0A1X0XJC8_MYCSI</name>
<dbReference type="InterPro" id="IPR029058">
    <property type="entry name" value="AB_hydrolase_fold"/>
</dbReference>
<sequence length="254" mass="27738">MTTTASGRPVDYHDREESLRGYFVPAADEPRPGVLVVPAWLGITDSIRNRVHKLAASGYATMAADVFGYPITDLDAGPRPVVTPFRSDRRYLRRRIRAALDALCAQPECDASRVAAMGYCFGGNAVLELARDQAPVRGVVSFHGELDTPLPAFPGDLLAKVLVLTGDDDPVVPFEKVSAFRDEMRTAQADWEIGIYSGAKHSFTGEGSLGAERTPEAVLDPQADSRSWQRMLDFFAEVLTAHEFQISPEVSESP</sequence>
<organism evidence="3 4">
    <name type="scientific">Mycobacterium simiae</name>
    <name type="common">Mycobacterium habana</name>
    <dbReference type="NCBI Taxonomy" id="1784"/>
    <lineage>
        <taxon>Bacteria</taxon>
        <taxon>Bacillati</taxon>
        <taxon>Actinomycetota</taxon>
        <taxon>Actinomycetes</taxon>
        <taxon>Mycobacteriales</taxon>
        <taxon>Mycobacteriaceae</taxon>
        <taxon>Mycobacterium</taxon>
        <taxon>Mycobacterium simiae complex</taxon>
    </lineage>
</organism>
<dbReference type="PANTHER" id="PTHR22946">
    <property type="entry name" value="DIENELACTONE HYDROLASE DOMAIN-CONTAINING PROTEIN-RELATED"/>
    <property type="match status" value="1"/>
</dbReference>
<protein>
    <recommendedName>
        <fullName evidence="2">Dienelactone hydrolase domain-containing protein</fullName>
    </recommendedName>
</protein>
<evidence type="ECO:0000313" key="3">
    <source>
        <dbReference type="EMBL" id="ORJ53002.1"/>
    </source>
</evidence>
<feature type="domain" description="Dienelactone hydrolase" evidence="2">
    <location>
        <begin position="20"/>
        <end position="238"/>
    </location>
</feature>
<dbReference type="Proteomes" id="UP000193040">
    <property type="component" value="Unassembled WGS sequence"/>
</dbReference>
<dbReference type="InterPro" id="IPR050261">
    <property type="entry name" value="FrsA_esterase"/>
</dbReference>
<dbReference type="GO" id="GO:0016787">
    <property type="term" value="F:hydrolase activity"/>
    <property type="evidence" value="ECO:0007669"/>
    <property type="project" value="InterPro"/>
</dbReference>
<comment type="similarity">
    <text evidence="1">Belongs to the AB hydrolase superfamily.</text>
</comment>
<dbReference type="InterPro" id="IPR002925">
    <property type="entry name" value="Dienelactn_hydro"/>
</dbReference>